<feature type="active site" description="Proton acceptor" evidence="6">
    <location>
        <position position="164"/>
    </location>
</feature>
<dbReference type="GO" id="GO:0006094">
    <property type="term" value="P:gluconeogenesis"/>
    <property type="evidence" value="ECO:0007669"/>
    <property type="project" value="UniProtKB-UniRule"/>
</dbReference>
<feature type="active site" description="Electrophile" evidence="6">
    <location>
        <position position="95"/>
    </location>
</feature>
<comment type="subcellular location">
    <subcellularLocation>
        <location evidence="6 7">Cytoplasm</location>
    </subcellularLocation>
</comment>
<dbReference type="Gene3D" id="3.20.20.70">
    <property type="entry name" value="Aldolase class I"/>
    <property type="match status" value="1"/>
</dbReference>
<sequence>MGKLVIANWKMNGDLNKVNSDLSYYANHPATNKSNVVLALPYLYIVWAKHILLNNSLIRIAAQDLSHYRDCGAYTGKINGSMLKDAGVNYVLVGHSERRSLLGENGQILVDKLINAFDNKLVPILCVGESIFNREAGDYLEFIEEQLSGLMQIPQLKEMIIAYEPCWAIGTGKIPTLLEIQEVADFIHSYMQKNFPYAKIAVLYGGSVTSQNAHEILAIANVNGVLVGGASLKTADFTAICENV</sequence>
<comment type="function">
    <text evidence="6">Involved in the gluconeogenesis. Catalyzes stereospecifically the conversion of dihydroxyacetone phosphate (DHAP) to D-glyceraldehyde-3-phosphate (G3P).</text>
</comment>
<gene>
    <name evidence="6 8" type="primary">tpiA</name>
    <name evidence="8" type="ORF">CUN60_03370</name>
</gene>
<dbReference type="InterPro" id="IPR013785">
    <property type="entry name" value="Aldolase_TIM"/>
</dbReference>
<comment type="pathway">
    <text evidence="6 7">Carbohydrate degradation; glycolysis; D-glyceraldehyde 3-phosphate from glycerone phosphate: step 1/1.</text>
</comment>
<evidence type="ECO:0000313" key="8">
    <source>
        <dbReference type="EMBL" id="AUR51378.1"/>
    </source>
</evidence>
<dbReference type="CDD" id="cd00311">
    <property type="entry name" value="TIM"/>
    <property type="match status" value="1"/>
</dbReference>
<evidence type="ECO:0000256" key="2">
    <source>
        <dbReference type="ARBA" id="ARBA00022432"/>
    </source>
</evidence>
<keyword evidence="3 6" id="KW-0963">Cytoplasm</keyword>
<comment type="subunit">
    <text evidence="6 7">Homodimer.</text>
</comment>
<evidence type="ECO:0000256" key="7">
    <source>
        <dbReference type="RuleBase" id="RU363013"/>
    </source>
</evidence>
<keyword evidence="2 6" id="KW-0312">Gluconeogenesis</keyword>
<feature type="binding site" evidence="6">
    <location>
        <position position="170"/>
    </location>
    <ligand>
        <name>substrate</name>
    </ligand>
</feature>
<feature type="binding site" evidence="6">
    <location>
        <begin position="8"/>
        <end position="10"/>
    </location>
    <ligand>
        <name>substrate</name>
    </ligand>
</feature>
<dbReference type="InterPro" id="IPR022896">
    <property type="entry name" value="TrioseP_Isoase_bac/euk"/>
</dbReference>
<organism evidence="8 9">
    <name type="scientific">Aquella oligotrophica</name>
    <dbReference type="NCBI Taxonomy" id="2067065"/>
    <lineage>
        <taxon>Bacteria</taxon>
        <taxon>Pseudomonadati</taxon>
        <taxon>Pseudomonadota</taxon>
        <taxon>Betaproteobacteria</taxon>
        <taxon>Neisseriales</taxon>
        <taxon>Neisseriaceae</taxon>
        <taxon>Aquella</taxon>
    </lineage>
</organism>
<comment type="pathway">
    <text evidence="6 7">Carbohydrate biosynthesis; gluconeogenesis.</text>
</comment>
<keyword evidence="9" id="KW-1185">Reference proteome</keyword>
<dbReference type="PANTHER" id="PTHR21139:SF42">
    <property type="entry name" value="TRIOSEPHOSPHATE ISOMERASE"/>
    <property type="match status" value="1"/>
</dbReference>
<dbReference type="PANTHER" id="PTHR21139">
    <property type="entry name" value="TRIOSEPHOSPHATE ISOMERASE"/>
    <property type="match status" value="1"/>
</dbReference>
<reference evidence="9" key="1">
    <citation type="submission" date="2017-11" db="EMBL/GenBank/DDBJ databases">
        <authorList>
            <person name="Chan K.G."/>
            <person name="Lee L.S."/>
        </authorList>
    </citation>
    <scope>NUCLEOTIDE SEQUENCE [LARGE SCALE GENOMIC DNA]</scope>
    <source>
        <strain evidence="9">DSM 100970</strain>
    </source>
</reference>
<dbReference type="HAMAP" id="MF_00147_B">
    <property type="entry name" value="TIM_B"/>
    <property type="match status" value="1"/>
</dbReference>
<dbReference type="OrthoDB" id="9809429at2"/>
<dbReference type="UniPathway" id="UPA00109">
    <property type="reaction ID" value="UER00189"/>
</dbReference>
<protein>
    <recommendedName>
        <fullName evidence="6 7">Triosephosphate isomerase</fullName>
        <shortName evidence="6">TIM</shortName>
        <shortName evidence="6">TPI</shortName>
        <ecNumber evidence="6 7">5.3.1.1</ecNumber>
    </recommendedName>
    <alternativeName>
        <fullName evidence="6">Triose-phosphate isomerase</fullName>
    </alternativeName>
</protein>
<name>A0A2I7N4M3_9NEIS</name>
<dbReference type="GO" id="GO:0004807">
    <property type="term" value="F:triose-phosphate isomerase activity"/>
    <property type="evidence" value="ECO:0007669"/>
    <property type="project" value="UniProtKB-UniRule"/>
</dbReference>
<dbReference type="EMBL" id="CP024847">
    <property type="protein sequence ID" value="AUR51378.1"/>
    <property type="molecule type" value="Genomic_DNA"/>
</dbReference>
<keyword evidence="5 6" id="KW-0413">Isomerase</keyword>
<dbReference type="UniPathway" id="UPA00138"/>
<dbReference type="GO" id="GO:0005829">
    <property type="term" value="C:cytosol"/>
    <property type="evidence" value="ECO:0007669"/>
    <property type="project" value="TreeGrafter"/>
</dbReference>
<dbReference type="Proteomes" id="UP000236655">
    <property type="component" value="Chromosome"/>
</dbReference>
<proteinExistence type="inferred from homology"/>
<dbReference type="KEGG" id="nba:CUN60_03370"/>
<evidence type="ECO:0000256" key="6">
    <source>
        <dbReference type="HAMAP-Rule" id="MF_00147"/>
    </source>
</evidence>
<feature type="binding site" evidence="6">
    <location>
        <position position="207"/>
    </location>
    <ligand>
        <name>substrate</name>
    </ligand>
</feature>
<keyword evidence="4 6" id="KW-0324">Glycolysis</keyword>
<dbReference type="NCBIfam" id="TIGR00419">
    <property type="entry name" value="tim"/>
    <property type="match status" value="1"/>
</dbReference>
<evidence type="ECO:0000256" key="4">
    <source>
        <dbReference type="ARBA" id="ARBA00023152"/>
    </source>
</evidence>
<dbReference type="AlphaFoldDB" id="A0A2I7N4M3"/>
<dbReference type="GO" id="GO:0019563">
    <property type="term" value="P:glycerol catabolic process"/>
    <property type="evidence" value="ECO:0007669"/>
    <property type="project" value="TreeGrafter"/>
</dbReference>
<dbReference type="InterPro" id="IPR035990">
    <property type="entry name" value="TIM_sf"/>
</dbReference>
<evidence type="ECO:0000256" key="3">
    <source>
        <dbReference type="ARBA" id="ARBA00022490"/>
    </source>
</evidence>
<dbReference type="GO" id="GO:0006096">
    <property type="term" value="P:glycolytic process"/>
    <property type="evidence" value="ECO:0007669"/>
    <property type="project" value="UniProtKB-UniRule"/>
</dbReference>
<evidence type="ECO:0000313" key="9">
    <source>
        <dbReference type="Proteomes" id="UP000236655"/>
    </source>
</evidence>
<dbReference type="RefSeq" id="WP_102950678.1">
    <property type="nucleotide sequence ID" value="NZ_CP024847.1"/>
</dbReference>
<dbReference type="PROSITE" id="PS51440">
    <property type="entry name" value="TIM_2"/>
    <property type="match status" value="1"/>
</dbReference>
<evidence type="ECO:0000256" key="1">
    <source>
        <dbReference type="ARBA" id="ARBA00007422"/>
    </source>
</evidence>
<accession>A0A2I7N4M3</accession>
<comment type="catalytic activity">
    <reaction evidence="6 7">
        <text>D-glyceraldehyde 3-phosphate = dihydroxyacetone phosphate</text>
        <dbReference type="Rhea" id="RHEA:18585"/>
        <dbReference type="ChEBI" id="CHEBI:57642"/>
        <dbReference type="ChEBI" id="CHEBI:59776"/>
        <dbReference type="EC" id="5.3.1.1"/>
    </reaction>
</comment>
<comment type="similarity">
    <text evidence="1 6 7">Belongs to the triosephosphate isomerase family.</text>
</comment>
<dbReference type="SUPFAM" id="SSF51351">
    <property type="entry name" value="Triosephosphate isomerase (TIM)"/>
    <property type="match status" value="1"/>
</dbReference>
<feature type="binding site" evidence="6">
    <location>
        <begin position="228"/>
        <end position="229"/>
    </location>
    <ligand>
        <name>substrate</name>
    </ligand>
</feature>
<dbReference type="InterPro" id="IPR000652">
    <property type="entry name" value="Triosephosphate_isomerase"/>
</dbReference>
<dbReference type="EC" id="5.3.1.1" evidence="6 7"/>
<dbReference type="GO" id="GO:0046166">
    <property type="term" value="P:glyceraldehyde-3-phosphate biosynthetic process"/>
    <property type="evidence" value="ECO:0007669"/>
    <property type="project" value="TreeGrafter"/>
</dbReference>
<dbReference type="Pfam" id="PF00121">
    <property type="entry name" value="TIM"/>
    <property type="match status" value="1"/>
</dbReference>
<evidence type="ECO:0000256" key="5">
    <source>
        <dbReference type="ARBA" id="ARBA00023235"/>
    </source>
</evidence>